<evidence type="ECO:0000313" key="1">
    <source>
        <dbReference type="EMBL" id="WAR03484.1"/>
    </source>
</evidence>
<proteinExistence type="predicted"/>
<protein>
    <submittedName>
        <fullName evidence="1">Uncharacterized protein</fullName>
    </submittedName>
</protein>
<sequence>MTSVATVSKVAGRTLQTLLRGGEYEELEDVVIAEGEQLILGMTPVFLLLASRHIRNYKTDPEVYYDTEVDPFTDGLELSAVWPICFLRISYSRVKYQLTVNFYNRIRYYEMTTTCFNGNLEETWARWVERVDYIFADPYRYIRAQFDAVCLPYPEYYLEQDSQATVGHGRD</sequence>
<dbReference type="EMBL" id="CP111015">
    <property type="protein sequence ID" value="WAR03484.1"/>
    <property type="molecule type" value="Genomic_DNA"/>
</dbReference>
<gene>
    <name evidence="1" type="ORF">MAR_010042</name>
</gene>
<feature type="non-terminal residue" evidence="1">
    <location>
        <position position="1"/>
    </location>
</feature>
<reference evidence="1" key="1">
    <citation type="submission" date="2022-11" db="EMBL/GenBank/DDBJ databases">
        <title>Centuries of genome instability and evolution in soft-shell clam transmissible cancer (bioRxiv).</title>
        <authorList>
            <person name="Hart S.F.M."/>
            <person name="Yonemitsu M.A."/>
            <person name="Giersch R.M."/>
            <person name="Beal B.F."/>
            <person name="Arriagada G."/>
            <person name="Davis B.W."/>
            <person name="Ostrander E.A."/>
            <person name="Goff S.P."/>
            <person name="Metzger M.J."/>
        </authorList>
    </citation>
    <scope>NUCLEOTIDE SEQUENCE</scope>
    <source>
        <strain evidence="1">MELC-2E11</strain>
        <tissue evidence="1">Siphon/mantle</tissue>
    </source>
</reference>
<dbReference type="Proteomes" id="UP001164746">
    <property type="component" value="Chromosome 4"/>
</dbReference>
<name>A0ABY7E506_MYAAR</name>
<organism evidence="1 2">
    <name type="scientific">Mya arenaria</name>
    <name type="common">Soft-shell clam</name>
    <dbReference type="NCBI Taxonomy" id="6604"/>
    <lineage>
        <taxon>Eukaryota</taxon>
        <taxon>Metazoa</taxon>
        <taxon>Spiralia</taxon>
        <taxon>Lophotrochozoa</taxon>
        <taxon>Mollusca</taxon>
        <taxon>Bivalvia</taxon>
        <taxon>Autobranchia</taxon>
        <taxon>Heteroconchia</taxon>
        <taxon>Euheterodonta</taxon>
        <taxon>Imparidentia</taxon>
        <taxon>Neoheterodontei</taxon>
        <taxon>Myida</taxon>
        <taxon>Myoidea</taxon>
        <taxon>Myidae</taxon>
        <taxon>Mya</taxon>
    </lineage>
</organism>
<evidence type="ECO:0000313" key="2">
    <source>
        <dbReference type="Proteomes" id="UP001164746"/>
    </source>
</evidence>
<keyword evidence="2" id="KW-1185">Reference proteome</keyword>
<accession>A0ABY7E506</accession>